<dbReference type="AlphaFoldDB" id="A0A7I8DP75"/>
<dbReference type="EMBL" id="AP023368">
    <property type="protein sequence ID" value="BCJ99527.1"/>
    <property type="molecule type" value="Genomic_DNA"/>
</dbReference>
<evidence type="ECO:0000313" key="2">
    <source>
        <dbReference type="Proteomes" id="UP000515703"/>
    </source>
</evidence>
<name>A0A7I8DP75_9FIRM</name>
<keyword evidence="2" id="KW-1185">Reference proteome</keyword>
<gene>
    <name evidence="1" type="ORF">bsdcttw_25680</name>
</gene>
<reference evidence="1 2" key="2">
    <citation type="submission" date="2020-08" db="EMBL/GenBank/DDBJ databases">
        <authorList>
            <person name="Ueki A."/>
            <person name="Tonouchi A."/>
        </authorList>
    </citation>
    <scope>NUCLEOTIDE SEQUENCE [LARGE SCALE GENOMIC DNA]</scope>
    <source>
        <strain evidence="1 2">CTTW</strain>
    </source>
</reference>
<accession>A0A7I8DP75</accession>
<reference evidence="1 2" key="1">
    <citation type="submission" date="2020-08" db="EMBL/GenBank/DDBJ databases">
        <title>Draft genome sequencing of an Anaerocolumna strain isolated from anoxic soil subjected to BSD treatment.</title>
        <authorList>
            <person name="Uek A."/>
            <person name="Tonouchi A."/>
        </authorList>
    </citation>
    <scope>NUCLEOTIDE SEQUENCE [LARGE SCALE GENOMIC DNA]</scope>
    <source>
        <strain evidence="1 2">CTTW</strain>
    </source>
</reference>
<dbReference type="KEGG" id="acht:bsdcttw_25680"/>
<sequence length="56" mass="6515">MYYNTFGCFSLARSKRSASQEELGQSTQNILLYTQSCFSFIMAILQQPFNDIYVIF</sequence>
<proteinExistence type="predicted"/>
<protein>
    <submittedName>
        <fullName evidence="1">Uncharacterized protein</fullName>
    </submittedName>
</protein>
<organism evidence="1 2">
    <name type="scientific">Anaerocolumna chitinilytica</name>
    <dbReference type="NCBI Taxonomy" id="1727145"/>
    <lineage>
        <taxon>Bacteria</taxon>
        <taxon>Bacillati</taxon>
        <taxon>Bacillota</taxon>
        <taxon>Clostridia</taxon>
        <taxon>Lachnospirales</taxon>
        <taxon>Lachnospiraceae</taxon>
        <taxon>Anaerocolumna</taxon>
    </lineage>
</organism>
<dbReference type="Proteomes" id="UP000515703">
    <property type="component" value="Chromosome"/>
</dbReference>
<evidence type="ECO:0000313" key="1">
    <source>
        <dbReference type="EMBL" id="BCJ99527.1"/>
    </source>
</evidence>